<evidence type="ECO:0000313" key="8">
    <source>
        <dbReference type="EMBL" id="KIH44871.1"/>
    </source>
</evidence>
<feature type="transmembrane region" description="Helical" evidence="7">
    <location>
        <begin position="68"/>
        <end position="89"/>
    </location>
</feature>
<organism evidence="8 9">
    <name type="scientific">Ancylostoma duodenale</name>
    <dbReference type="NCBI Taxonomy" id="51022"/>
    <lineage>
        <taxon>Eukaryota</taxon>
        <taxon>Metazoa</taxon>
        <taxon>Ecdysozoa</taxon>
        <taxon>Nematoda</taxon>
        <taxon>Chromadorea</taxon>
        <taxon>Rhabditida</taxon>
        <taxon>Rhabditina</taxon>
        <taxon>Rhabditomorpha</taxon>
        <taxon>Strongyloidea</taxon>
        <taxon>Ancylostomatidae</taxon>
        <taxon>Ancylostomatinae</taxon>
        <taxon>Ancylostoma</taxon>
    </lineage>
</organism>
<keyword evidence="4 7" id="KW-0812">Transmembrane</keyword>
<dbReference type="InterPro" id="IPR050746">
    <property type="entry name" value="DAACS"/>
</dbReference>
<evidence type="ECO:0000256" key="3">
    <source>
        <dbReference type="ARBA" id="ARBA00022448"/>
    </source>
</evidence>
<dbReference type="Gene3D" id="1.10.3860.10">
    <property type="entry name" value="Sodium:dicarboxylate symporter"/>
    <property type="match status" value="1"/>
</dbReference>
<dbReference type="InterPro" id="IPR036458">
    <property type="entry name" value="Na:dicarbo_symporter_sf"/>
</dbReference>
<keyword evidence="5 7" id="KW-1133">Transmembrane helix</keyword>
<comment type="similarity">
    <text evidence="2 7">Belongs to the dicarboxylate/amino acid:cation symporter (DAACS) (TC 2.A.23) family.</text>
</comment>
<dbReference type="AlphaFoldDB" id="A0A0C2FJ71"/>
<evidence type="ECO:0000313" key="9">
    <source>
        <dbReference type="Proteomes" id="UP000054047"/>
    </source>
</evidence>
<protein>
    <recommendedName>
        <fullName evidence="7">Amino acid transporter</fullName>
    </recommendedName>
</protein>
<accession>A0A0C2FJ71</accession>
<dbReference type="OrthoDB" id="5877963at2759"/>
<evidence type="ECO:0000256" key="2">
    <source>
        <dbReference type="ARBA" id="ARBA00006148"/>
    </source>
</evidence>
<evidence type="ECO:0000256" key="1">
    <source>
        <dbReference type="ARBA" id="ARBA00004141"/>
    </source>
</evidence>
<keyword evidence="9" id="KW-1185">Reference proteome</keyword>
<dbReference type="GO" id="GO:0015175">
    <property type="term" value="F:neutral L-amino acid transmembrane transporter activity"/>
    <property type="evidence" value="ECO:0007669"/>
    <property type="project" value="TreeGrafter"/>
</dbReference>
<keyword evidence="6 7" id="KW-0472">Membrane</keyword>
<keyword evidence="7" id="KW-0769">Symport</keyword>
<dbReference type="EMBL" id="KN775053">
    <property type="protein sequence ID" value="KIH44871.1"/>
    <property type="molecule type" value="Genomic_DNA"/>
</dbReference>
<dbReference type="GO" id="GO:0005313">
    <property type="term" value="F:L-glutamate transmembrane transporter activity"/>
    <property type="evidence" value="ECO:0007669"/>
    <property type="project" value="TreeGrafter"/>
</dbReference>
<dbReference type="PANTHER" id="PTHR11958">
    <property type="entry name" value="SODIUM/DICARBOXYLATE SYMPORTER-RELATED"/>
    <property type="match status" value="1"/>
</dbReference>
<feature type="transmembrane region" description="Helical" evidence="7">
    <location>
        <begin position="101"/>
        <end position="118"/>
    </location>
</feature>
<keyword evidence="3 7" id="KW-0813">Transport</keyword>
<evidence type="ECO:0000256" key="7">
    <source>
        <dbReference type="RuleBase" id="RU361216"/>
    </source>
</evidence>
<evidence type="ECO:0000256" key="5">
    <source>
        <dbReference type="ARBA" id="ARBA00022989"/>
    </source>
</evidence>
<feature type="transmembrane region" description="Helical" evidence="7">
    <location>
        <begin position="28"/>
        <end position="47"/>
    </location>
</feature>
<dbReference type="InterPro" id="IPR001991">
    <property type="entry name" value="Na-dicarboxylate_symporter"/>
</dbReference>
<dbReference type="PRINTS" id="PR00173">
    <property type="entry name" value="EDTRNSPORT"/>
</dbReference>
<dbReference type="SUPFAM" id="SSF118215">
    <property type="entry name" value="Proton glutamate symport protein"/>
    <property type="match status" value="1"/>
</dbReference>
<dbReference type="Pfam" id="PF00375">
    <property type="entry name" value="SDF"/>
    <property type="match status" value="1"/>
</dbReference>
<name>A0A0C2FJ71_9BILA</name>
<proteinExistence type="inferred from homology"/>
<dbReference type="GO" id="GO:0005886">
    <property type="term" value="C:plasma membrane"/>
    <property type="evidence" value="ECO:0007669"/>
    <property type="project" value="TreeGrafter"/>
</dbReference>
<comment type="subcellular location">
    <subcellularLocation>
        <location evidence="1 7">Membrane</location>
        <topology evidence="1 7">Multi-pass membrane protein</topology>
    </subcellularLocation>
</comment>
<dbReference type="Proteomes" id="UP000054047">
    <property type="component" value="Unassembled WGS sequence"/>
</dbReference>
<sequence length="119" mass="13347">MCSSKHSDDIPVYPKDEEKPVVENAEGLNVLGIIVFCIALGISLSQLGAEADVMIQFFAIMDKVIMKLVMTVMWYSPFGIMCLIMGKILEIHDLADTARMLAMYMVTFRIFIFTSITTN</sequence>
<dbReference type="PANTHER" id="PTHR11958:SF110">
    <property type="entry name" value="EXCITATORY AMINO ACID TRANSPORTER"/>
    <property type="match status" value="1"/>
</dbReference>
<reference evidence="8 9" key="1">
    <citation type="submission" date="2013-12" db="EMBL/GenBank/DDBJ databases">
        <title>Draft genome of the parsitic nematode Ancylostoma duodenale.</title>
        <authorList>
            <person name="Mitreva M."/>
        </authorList>
    </citation>
    <scope>NUCLEOTIDE SEQUENCE [LARGE SCALE GENOMIC DNA]</scope>
    <source>
        <strain evidence="8 9">Zhejiang</strain>
    </source>
</reference>
<comment type="caution">
    <text evidence="7">Lacks conserved residue(s) required for the propagation of feature annotation.</text>
</comment>
<gene>
    <name evidence="8" type="ORF">ANCDUO_25096</name>
</gene>
<evidence type="ECO:0000256" key="6">
    <source>
        <dbReference type="ARBA" id="ARBA00023136"/>
    </source>
</evidence>
<evidence type="ECO:0000256" key="4">
    <source>
        <dbReference type="ARBA" id="ARBA00022692"/>
    </source>
</evidence>
<dbReference type="GO" id="GO:0015501">
    <property type="term" value="F:glutamate:sodium symporter activity"/>
    <property type="evidence" value="ECO:0007669"/>
    <property type="project" value="TreeGrafter"/>
</dbReference>